<feature type="domain" description="Lipoprotein LPP20-like" evidence="2">
    <location>
        <begin position="70"/>
        <end position="136"/>
    </location>
</feature>
<dbReference type="OrthoDB" id="9813452at2"/>
<organism evidence="3 4">
    <name type="scientific">Centipeda periodontii DSM 2778</name>
    <dbReference type="NCBI Taxonomy" id="888060"/>
    <lineage>
        <taxon>Bacteria</taxon>
        <taxon>Bacillati</taxon>
        <taxon>Bacillota</taxon>
        <taxon>Negativicutes</taxon>
        <taxon>Selenomonadales</taxon>
        <taxon>Selenomonadaceae</taxon>
        <taxon>Centipeda</taxon>
    </lineage>
</organism>
<reference evidence="3 4" key="1">
    <citation type="submission" date="2011-04" db="EMBL/GenBank/DDBJ databases">
        <authorList>
            <person name="Muzny D."/>
            <person name="Qin X."/>
            <person name="Deng J."/>
            <person name="Jiang H."/>
            <person name="Liu Y."/>
            <person name="Qu J."/>
            <person name="Song X.-Z."/>
            <person name="Zhang L."/>
            <person name="Thornton R."/>
            <person name="Coyle M."/>
            <person name="Francisco L."/>
            <person name="Jackson L."/>
            <person name="Javaid M."/>
            <person name="Korchina V."/>
            <person name="Kovar C."/>
            <person name="Mata R."/>
            <person name="Mathew T."/>
            <person name="Ngo R."/>
            <person name="Nguyen L."/>
            <person name="Nguyen N."/>
            <person name="Okwuonu G."/>
            <person name="Ongeri F."/>
            <person name="Pham C."/>
            <person name="Simmons D."/>
            <person name="Wilczek-Boney K."/>
            <person name="Hale W."/>
            <person name="Jakkamsetti A."/>
            <person name="Pham P."/>
            <person name="Ruth R."/>
            <person name="San Lucas F."/>
            <person name="Warren J."/>
            <person name="Zhang J."/>
            <person name="Zhao Z."/>
            <person name="Zhou C."/>
            <person name="Zhu D."/>
            <person name="Lee S."/>
            <person name="Bess C."/>
            <person name="Blankenburg K."/>
            <person name="Forbes L."/>
            <person name="Fu Q."/>
            <person name="Gubbala S."/>
            <person name="Hirani K."/>
            <person name="Jayaseelan J.C."/>
            <person name="Lara F."/>
            <person name="Munidasa M."/>
            <person name="Palculict T."/>
            <person name="Patil S."/>
            <person name="Pu L.-L."/>
            <person name="Saada N."/>
            <person name="Tang L."/>
            <person name="Weissenberger G."/>
            <person name="Zhu Y."/>
            <person name="Hemphill L."/>
            <person name="Shang Y."/>
            <person name="Youmans B."/>
            <person name="Ayvaz T."/>
            <person name="Ross M."/>
            <person name="Santibanez J."/>
            <person name="Aqrawi P."/>
            <person name="Gross S."/>
            <person name="Joshi V."/>
            <person name="Fowler G."/>
            <person name="Nazareth L."/>
            <person name="Reid J."/>
            <person name="Worley K."/>
            <person name="Petrosino J."/>
            <person name="Highlander S."/>
            <person name="Gibbs R."/>
        </authorList>
    </citation>
    <scope>NUCLEOTIDE SEQUENCE [LARGE SCALE GENOMIC DNA]</scope>
    <source>
        <strain evidence="3 4">DSM 2778</strain>
    </source>
</reference>
<dbReference type="Proteomes" id="UP000004067">
    <property type="component" value="Unassembled WGS sequence"/>
</dbReference>
<evidence type="ECO:0000313" key="4">
    <source>
        <dbReference type="Proteomes" id="UP000004067"/>
    </source>
</evidence>
<proteinExistence type="predicted"/>
<dbReference type="EMBL" id="AFHQ01000007">
    <property type="protein sequence ID" value="EGK62111.1"/>
    <property type="molecule type" value="Genomic_DNA"/>
</dbReference>
<comment type="caution">
    <text evidence="3">The sequence shown here is derived from an EMBL/GenBank/DDBJ whole genome shotgun (WGS) entry which is preliminary data.</text>
</comment>
<feature type="signal peptide" evidence="1">
    <location>
        <begin position="1"/>
        <end position="25"/>
    </location>
</feature>
<feature type="chain" id="PRO_5039051894" description="Lipoprotein LPP20-like domain-containing protein" evidence="1">
    <location>
        <begin position="26"/>
        <end position="300"/>
    </location>
</feature>
<keyword evidence="1" id="KW-0732">Signal</keyword>
<evidence type="ECO:0000313" key="3">
    <source>
        <dbReference type="EMBL" id="EGK62111.1"/>
    </source>
</evidence>
<dbReference type="InterPro" id="IPR024952">
    <property type="entry name" value="LPP20-like_dom"/>
</dbReference>
<dbReference type="Pfam" id="PF02169">
    <property type="entry name" value="LPP20"/>
    <property type="match status" value="1"/>
</dbReference>
<dbReference type="STRING" id="888060.HMPREF9081_0360"/>
<dbReference type="RefSeq" id="WP_006305191.1">
    <property type="nucleotide sequence ID" value="NZ_GL892076.1"/>
</dbReference>
<evidence type="ECO:0000256" key="1">
    <source>
        <dbReference type="SAM" id="SignalP"/>
    </source>
</evidence>
<evidence type="ECO:0000259" key="2">
    <source>
        <dbReference type="Pfam" id="PF02169"/>
    </source>
</evidence>
<accession>F5RJC5</accession>
<gene>
    <name evidence="3" type="ORF">HMPREF9081_0360</name>
</gene>
<dbReference type="AlphaFoldDB" id="F5RJC5"/>
<dbReference type="HOGENOM" id="CLU_060107_0_0_9"/>
<dbReference type="eggNOG" id="COG3018">
    <property type="taxonomic scope" value="Bacteria"/>
</dbReference>
<protein>
    <recommendedName>
        <fullName evidence="2">Lipoprotein LPP20-like domain-containing protein</fullName>
    </recommendedName>
</protein>
<sequence>MKNLKKKALVSAIAGVFAFGAGFYATPNSSLPSLTIMQAAEAAAQWEQGTITAEGFGTPPMGTYGSKASIMARRAAIVDAQRNLAEQINGVQVDAETTVENFVIRSDVVKTKVSALIKGAMVVEEQMMPDGAYRVVMSMPMYGMQGLSSAIMPAIRDNTPPTPPPPVISATITAEITTQIQTRGVGYTGVIVDASGMGLKPSFSPVIYDTNGRAIYGVSNINYDQAISQGMVGYSSSVSAAQALPRAGGSPLVVRAVQVRGGNNSTNPVNVVVSVDDGDRILAANAQSQMLMNGSVVFVR</sequence>
<name>F5RJC5_9FIRM</name>
<keyword evidence="4" id="KW-1185">Reference proteome</keyword>